<dbReference type="OrthoDB" id="2506837at2759"/>
<organism evidence="1 2">
    <name type="scientific">Austropuccinia psidii MF-1</name>
    <dbReference type="NCBI Taxonomy" id="1389203"/>
    <lineage>
        <taxon>Eukaryota</taxon>
        <taxon>Fungi</taxon>
        <taxon>Dikarya</taxon>
        <taxon>Basidiomycota</taxon>
        <taxon>Pucciniomycotina</taxon>
        <taxon>Pucciniomycetes</taxon>
        <taxon>Pucciniales</taxon>
        <taxon>Sphaerophragmiaceae</taxon>
        <taxon>Austropuccinia</taxon>
    </lineage>
</organism>
<dbReference type="AlphaFoldDB" id="A0A9Q3IHM0"/>
<sequence>MRQVYEEFEKEEWIQVKQSRRKIQIEADPPEVPPYSQPPKGLPIDFYNSKWFNDFPIGEKTVLADSFKVAFLPNASRYIHGIQHPDKRLSDRKFTKKYWEKCAASYDLSHKISKEDDEPESI</sequence>
<keyword evidence="2" id="KW-1185">Reference proteome</keyword>
<accession>A0A9Q3IHM0</accession>
<evidence type="ECO:0000313" key="2">
    <source>
        <dbReference type="Proteomes" id="UP000765509"/>
    </source>
</evidence>
<gene>
    <name evidence="1" type="ORF">O181_078779</name>
</gene>
<dbReference type="Proteomes" id="UP000765509">
    <property type="component" value="Unassembled WGS sequence"/>
</dbReference>
<dbReference type="EMBL" id="AVOT02043659">
    <property type="protein sequence ID" value="MBW0539064.1"/>
    <property type="molecule type" value="Genomic_DNA"/>
</dbReference>
<name>A0A9Q3IHM0_9BASI</name>
<proteinExistence type="predicted"/>
<reference evidence="1" key="1">
    <citation type="submission" date="2021-03" db="EMBL/GenBank/DDBJ databases">
        <title>Draft genome sequence of rust myrtle Austropuccinia psidii MF-1, a brazilian biotype.</title>
        <authorList>
            <person name="Quecine M.C."/>
            <person name="Pachon D.M.R."/>
            <person name="Bonatelli M.L."/>
            <person name="Correr F.H."/>
            <person name="Franceschini L.M."/>
            <person name="Leite T.F."/>
            <person name="Margarido G.R.A."/>
            <person name="Almeida C.A."/>
            <person name="Ferrarezi J.A."/>
            <person name="Labate C.A."/>
        </authorList>
    </citation>
    <scope>NUCLEOTIDE SEQUENCE</scope>
    <source>
        <strain evidence="1">MF-1</strain>
    </source>
</reference>
<protein>
    <submittedName>
        <fullName evidence="1">Uncharacterized protein</fullName>
    </submittedName>
</protein>
<comment type="caution">
    <text evidence="1">The sequence shown here is derived from an EMBL/GenBank/DDBJ whole genome shotgun (WGS) entry which is preliminary data.</text>
</comment>
<evidence type="ECO:0000313" key="1">
    <source>
        <dbReference type="EMBL" id="MBW0539064.1"/>
    </source>
</evidence>